<evidence type="ECO:0000256" key="2">
    <source>
        <dbReference type="ARBA" id="ARBA00010617"/>
    </source>
</evidence>
<dbReference type="EMBL" id="CM001196">
    <property type="protein sequence ID" value="EGP90969.1"/>
    <property type="molecule type" value="Genomic_DNA"/>
</dbReference>
<dbReference type="PANTHER" id="PTHR24286:SF24">
    <property type="entry name" value="LANOSTEROL 14-ALPHA DEMETHYLASE"/>
    <property type="match status" value="1"/>
</dbReference>
<evidence type="ECO:0000256" key="5">
    <source>
        <dbReference type="ARBA" id="ARBA00023002"/>
    </source>
</evidence>
<keyword evidence="9" id="KW-0472">Membrane</keyword>
<dbReference type="InterPro" id="IPR001128">
    <property type="entry name" value="Cyt_P450"/>
</dbReference>
<protein>
    <submittedName>
        <fullName evidence="10">P450 monooxygenase</fullName>
    </submittedName>
</protein>
<keyword evidence="11" id="KW-1185">Reference proteome</keyword>
<feature type="transmembrane region" description="Helical" evidence="9">
    <location>
        <begin position="13"/>
        <end position="32"/>
    </location>
</feature>
<keyword evidence="3 8" id="KW-0349">Heme</keyword>
<dbReference type="Gene3D" id="1.10.630.10">
    <property type="entry name" value="Cytochrome P450"/>
    <property type="match status" value="1"/>
</dbReference>
<dbReference type="InterPro" id="IPR036396">
    <property type="entry name" value="Cyt_P450_sf"/>
</dbReference>
<evidence type="ECO:0000256" key="9">
    <source>
        <dbReference type="SAM" id="Phobius"/>
    </source>
</evidence>
<dbReference type="GO" id="GO:0005506">
    <property type="term" value="F:iron ion binding"/>
    <property type="evidence" value="ECO:0007669"/>
    <property type="project" value="InterPro"/>
</dbReference>
<dbReference type="Proteomes" id="UP000008062">
    <property type="component" value="Chromosome 1"/>
</dbReference>
<dbReference type="GeneID" id="13403932"/>
<dbReference type="OrthoDB" id="1055148at2759"/>
<dbReference type="eggNOG" id="KOG0684">
    <property type="taxonomic scope" value="Eukaryota"/>
</dbReference>
<comment type="similarity">
    <text evidence="2">Belongs to the cytochrome P450 family.</text>
</comment>
<evidence type="ECO:0000256" key="4">
    <source>
        <dbReference type="ARBA" id="ARBA00022723"/>
    </source>
</evidence>
<evidence type="ECO:0000256" key="7">
    <source>
        <dbReference type="ARBA" id="ARBA00023033"/>
    </source>
</evidence>
<evidence type="ECO:0000313" key="10">
    <source>
        <dbReference type="EMBL" id="EGP90969.1"/>
    </source>
</evidence>
<dbReference type="HOGENOM" id="CLU_033574_2_0_1"/>
<feature type="binding site" description="axial binding residue" evidence="8">
    <location>
        <position position="454"/>
    </location>
    <ligand>
        <name>heme</name>
        <dbReference type="ChEBI" id="CHEBI:30413"/>
    </ligand>
    <ligandPart>
        <name>Fe</name>
        <dbReference type="ChEBI" id="CHEBI:18248"/>
    </ligandPart>
</feature>
<dbReference type="AlphaFoldDB" id="F9WXK9"/>
<feature type="transmembrane region" description="Helical" evidence="9">
    <location>
        <begin position="292"/>
        <end position="317"/>
    </location>
</feature>
<dbReference type="GO" id="GO:0004497">
    <property type="term" value="F:monooxygenase activity"/>
    <property type="evidence" value="ECO:0007669"/>
    <property type="project" value="UniProtKB-KW"/>
</dbReference>
<dbReference type="InterPro" id="IPR002403">
    <property type="entry name" value="Cyt_P450_E_grp-IV"/>
</dbReference>
<keyword evidence="5" id="KW-0560">Oxidoreductase</keyword>
<dbReference type="STRING" id="336722.F9WXK9"/>
<dbReference type="PRINTS" id="PR00385">
    <property type="entry name" value="P450"/>
</dbReference>
<dbReference type="SUPFAM" id="SSF48264">
    <property type="entry name" value="Cytochrome P450"/>
    <property type="match status" value="1"/>
</dbReference>
<reference evidence="10 11" key="1">
    <citation type="journal article" date="2011" name="PLoS Genet.">
        <title>Finished genome of the fungal wheat pathogen Mycosphaerella graminicola reveals dispensome structure, chromosome plasticity, and stealth pathogenesis.</title>
        <authorList>
            <person name="Goodwin S.B."/>
            <person name="Ben M'barek S."/>
            <person name="Dhillon B."/>
            <person name="Wittenberg A.H.J."/>
            <person name="Crane C.F."/>
            <person name="Hane J.K."/>
            <person name="Foster A.J."/>
            <person name="Van der Lee T.A.J."/>
            <person name="Grimwood J."/>
            <person name="Aerts A."/>
            <person name="Antoniw J."/>
            <person name="Bailey A."/>
            <person name="Bluhm B."/>
            <person name="Bowler J."/>
            <person name="Bristow J."/>
            <person name="van der Burgt A."/>
            <person name="Canto-Canche B."/>
            <person name="Churchill A.C.L."/>
            <person name="Conde-Ferraez L."/>
            <person name="Cools H.J."/>
            <person name="Coutinho P.M."/>
            <person name="Csukai M."/>
            <person name="Dehal P."/>
            <person name="De Wit P."/>
            <person name="Donzelli B."/>
            <person name="van de Geest H.C."/>
            <person name="van Ham R.C.H.J."/>
            <person name="Hammond-Kosack K.E."/>
            <person name="Henrissat B."/>
            <person name="Kilian A."/>
            <person name="Kobayashi A.K."/>
            <person name="Koopmann E."/>
            <person name="Kourmpetis Y."/>
            <person name="Kuzniar A."/>
            <person name="Lindquist E."/>
            <person name="Lombard V."/>
            <person name="Maliepaard C."/>
            <person name="Martins N."/>
            <person name="Mehrabi R."/>
            <person name="Nap J.P.H."/>
            <person name="Ponomarenko A."/>
            <person name="Rudd J.J."/>
            <person name="Salamov A."/>
            <person name="Schmutz J."/>
            <person name="Schouten H.J."/>
            <person name="Shapiro H."/>
            <person name="Stergiopoulos I."/>
            <person name="Torriani S.F.F."/>
            <person name="Tu H."/>
            <person name="de Vries R.P."/>
            <person name="Waalwijk C."/>
            <person name="Ware S.B."/>
            <person name="Wiebenga A."/>
            <person name="Zwiers L.-H."/>
            <person name="Oliver R.P."/>
            <person name="Grigoriev I.V."/>
            <person name="Kema G.H.J."/>
        </authorList>
    </citation>
    <scope>NUCLEOTIDE SEQUENCE [LARGE SCALE GENOMIC DNA]</scope>
    <source>
        <strain evidence="11">CBS 115943 / IPO323</strain>
    </source>
</reference>
<dbReference type="OMA" id="MFPWLPT"/>
<name>F9WXK9_ZYMTI</name>
<dbReference type="KEGG" id="ztr:MYCGRDRAFT_65227"/>
<dbReference type="InParanoid" id="F9WXK9"/>
<keyword evidence="9" id="KW-0812">Transmembrane</keyword>
<keyword evidence="9" id="KW-1133">Transmembrane helix</keyword>
<dbReference type="GO" id="GO:0016705">
    <property type="term" value="F:oxidoreductase activity, acting on paired donors, with incorporation or reduction of molecular oxygen"/>
    <property type="evidence" value="ECO:0007669"/>
    <property type="project" value="InterPro"/>
</dbReference>
<keyword evidence="4 8" id="KW-0479">Metal-binding</keyword>
<dbReference type="Pfam" id="PF00067">
    <property type="entry name" value="p450"/>
    <property type="match status" value="1"/>
</dbReference>
<dbReference type="GO" id="GO:0016125">
    <property type="term" value="P:sterol metabolic process"/>
    <property type="evidence" value="ECO:0007669"/>
    <property type="project" value="TreeGrafter"/>
</dbReference>
<dbReference type="GO" id="GO:0020037">
    <property type="term" value="F:heme binding"/>
    <property type="evidence" value="ECO:0007669"/>
    <property type="project" value="InterPro"/>
</dbReference>
<accession>F9WXK9</accession>
<feature type="non-terminal residue" evidence="10">
    <location>
        <position position="1"/>
    </location>
</feature>
<sequence length="519" mass="58779">MGLDSRIFGTIDFKSLCVYALVGIVTFIVLALTGRPKQSSKKLPVPAQGWRPFVGMIRFFTDRQSFVLDNIAASHTGNFRFNIGRHNVVCLAGIDGRKAFFEHKNLDPEAGYAVLFNSAPPQPAKYVASRTGAKSSEFMGWFLLKIARFVHKDYLNEVLPKLLVDGRNQFERRISIKDDATYDTIDPFDQVYKIVYKLTIRTLGPSDIADDEKLTEQTLRLFEMIASSASAAKIVFPYLPTPGHVKRMYAGARLYALFRKLVRDRKKSGKRGSDTLQHFVDEGEDELKVMKFVFGAIFAGQVTTGVSAAWILVYLAVNPVWYRKIQDEVDQVLQKWDGAGSRHSPFEVFGQMRAEDWETSFPLLELCLKETIRFQVPTAAIRQNLGDVDLPIGNTGEIIPKDWFAVYLFDEAHFNPKIFAEPDKWDPSRFLEGRKEHLKEPHCFTAWGSGRHPCVGAKFAKLEVKVITACFVALYDYHAVGADGQRISHQPKAARANTLSPRPVEEVRLRYQARRASRD</sequence>
<evidence type="ECO:0000256" key="6">
    <source>
        <dbReference type="ARBA" id="ARBA00023004"/>
    </source>
</evidence>
<evidence type="ECO:0000256" key="3">
    <source>
        <dbReference type="ARBA" id="ARBA00022617"/>
    </source>
</evidence>
<dbReference type="PANTHER" id="PTHR24286">
    <property type="entry name" value="CYTOCHROME P450 26"/>
    <property type="match status" value="1"/>
</dbReference>
<evidence type="ECO:0000256" key="1">
    <source>
        <dbReference type="ARBA" id="ARBA00001971"/>
    </source>
</evidence>
<dbReference type="PRINTS" id="PR00465">
    <property type="entry name" value="EP450IV"/>
</dbReference>
<proteinExistence type="inferred from homology"/>
<organism evidence="10 11">
    <name type="scientific">Zymoseptoria tritici (strain CBS 115943 / IPO323)</name>
    <name type="common">Speckled leaf blotch fungus</name>
    <name type="synonym">Septoria tritici</name>
    <dbReference type="NCBI Taxonomy" id="336722"/>
    <lineage>
        <taxon>Eukaryota</taxon>
        <taxon>Fungi</taxon>
        <taxon>Dikarya</taxon>
        <taxon>Ascomycota</taxon>
        <taxon>Pezizomycotina</taxon>
        <taxon>Dothideomycetes</taxon>
        <taxon>Dothideomycetidae</taxon>
        <taxon>Mycosphaerellales</taxon>
        <taxon>Mycosphaerellaceae</taxon>
        <taxon>Zymoseptoria</taxon>
    </lineage>
</organism>
<evidence type="ECO:0000256" key="8">
    <source>
        <dbReference type="PIRSR" id="PIRSR602403-1"/>
    </source>
</evidence>
<dbReference type="RefSeq" id="XP_003855993.1">
    <property type="nucleotide sequence ID" value="XM_003855945.1"/>
</dbReference>
<keyword evidence="7 10" id="KW-0503">Monooxygenase</keyword>
<keyword evidence="6 8" id="KW-0408">Iron</keyword>
<gene>
    <name evidence="10" type="primary">CYP-9</name>
    <name evidence="10" type="ORF">MYCGRDRAFT_65227</name>
</gene>
<evidence type="ECO:0000313" key="11">
    <source>
        <dbReference type="Proteomes" id="UP000008062"/>
    </source>
</evidence>
<comment type="cofactor">
    <cofactor evidence="1 8">
        <name>heme</name>
        <dbReference type="ChEBI" id="CHEBI:30413"/>
    </cofactor>
</comment>